<feature type="compositionally biased region" description="Low complexity" evidence="1">
    <location>
        <begin position="325"/>
        <end position="338"/>
    </location>
</feature>
<feature type="region of interest" description="Disordered" evidence="1">
    <location>
        <begin position="129"/>
        <end position="167"/>
    </location>
</feature>
<feature type="compositionally biased region" description="Acidic residues" evidence="1">
    <location>
        <begin position="778"/>
        <end position="796"/>
    </location>
</feature>
<keyword evidence="4" id="KW-1185">Reference proteome</keyword>
<feature type="compositionally biased region" description="Polar residues" evidence="1">
    <location>
        <begin position="1"/>
        <end position="11"/>
    </location>
</feature>
<feature type="region of interest" description="Disordered" evidence="1">
    <location>
        <begin position="427"/>
        <end position="481"/>
    </location>
</feature>
<reference evidence="3 4" key="1">
    <citation type="submission" date="2016-07" db="EMBL/GenBank/DDBJ databases">
        <title>Pervasive Adenine N6-methylation of Active Genes in Fungi.</title>
        <authorList>
            <consortium name="DOE Joint Genome Institute"/>
            <person name="Mondo S.J."/>
            <person name="Dannebaum R.O."/>
            <person name="Kuo R.C."/>
            <person name="Labutti K."/>
            <person name="Haridas S."/>
            <person name="Kuo A."/>
            <person name="Salamov A."/>
            <person name="Ahrendt S.R."/>
            <person name="Lipzen A."/>
            <person name="Sullivan W."/>
            <person name="Andreopoulos W.B."/>
            <person name="Clum A."/>
            <person name="Lindquist E."/>
            <person name="Daum C."/>
            <person name="Ramamoorthy G.K."/>
            <person name="Gryganskyi A."/>
            <person name="Culley D."/>
            <person name="Magnuson J.K."/>
            <person name="James T.Y."/>
            <person name="O'Malley M.A."/>
            <person name="Stajich J.E."/>
            <person name="Spatafora J.W."/>
            <person name="Visel A."/>
            <person name="Grigoriev I.V."/>
        </authorList>
    </citation>
    <scope>NUCLEOTIDE SEQUENCE [LARGE SCALE GENOMIC DNA]</scope>
    <source>
        <strain evidence="3 4">62-1032</strain>
    </source>
</reference>
<feature type="compositionally biased region" description="Basic and acidic residues" evidence="1">
    <location>
        <begin position="720"/>
        <end position="732"/>
    </location>
</feature>
<feature type="compositionally biased region" description="Polar residues" evidence="1">
    <location>
        <begin position="427"/>
        <end position="438"/>
    </location>
</feature>
<feature type="compositionally biased region" description="Low complexity" evidence="1">
    <location>
        <begin position="517"/>
        <end position="528"/>
    </location>
</feature>
<feature type="compositionally biased region" description="Basic and acidic residues" evidence="1">
    <location>
        <begin position="64"/>
        <end position="75"/>
    </location>
</feature>
<evidence type="ECO:0000313" key="3">
    <source>
        <dbReference type="EMBL" id="ORY54474.1"/>
    </source>
</evidence>
<evidence type="ECO:0000259" key="2">
    <source>
        <dbReference type="PROSITE" id="PS50090"/>
    </source>
</evidence>
<accession>A0A1Y2D5P5</accession>
<dbReference type="Gene3D" id="1.10.10.60">
    <property type="entry name" value="Homeodomain-like"/>
    <property type="match status" value="1"/>
</dbReference>
<feature type="compositionally biased region" description="Low complexity" evidence="1">
    <location>
        <begin position="746"/>
        <end position="757"/>
    </location>
</feature>
<feature type="compositionally biased region" description="Polar residues" evidence="1">
    <location>
        <begin position="691"/>
        <end position="702"/>
    </location>
</feature>
<organism evidence="3 4">
    <name type="scientific">Leucosporidium creatinivorum</name>
    <dbReference type="NCBI Taxonomy" id="106004"/>
    <lineage>
        <taxon>Eukaryota</taxon>
        <taxon>Fungi</taxon>
        <taxon>Dikarya</taxon>
        <taxon>Basidiomycota</taxon>
        <taxon>Pucciniomycotina</taxon>
        <taxon>Microbotryomycetes</taxon>
        <taxon>Leucosporidiales</taxon>
        <taxon>Leucosporidium</taxon>
    </lineage>
</organism>
<dbReference type="PROSITE" id="PS50090">
    <property type="entry name" value="MYB_LIKE"/>
    <property type="match status" value="1"/>
</dbReference>
<feature type="compositionally biased region" description="Low complexity" evidence="1">
    <location>
        <begin position="806"/>
        <end position="819"/>
    </location>
</feature>
<gene>
    <name evidence="3" type="ORF">BCR35DRAFT_355885</name>
</gene>
<dbReference type="CDD" id="cd00167">
    <property type="entry name" value="SANT"/>
    <property type="match status" value="1"/>
</dbReference>
<comment type="caution">
    <text evidence="3">The sequence shown here is derived from an EMBL/GenBank/DDBJ whole genome shotgun (WGS) entry which is preliminary data.</text>
</comment>
<feature type="region of interest" description="Disordered" evidence="1">
    <location>
        <begin position="1"/>
        <end position="77"/>
    </location>
</feature>
<feature type="compositionally biased region" description="Acidic residues" evidence="1">
    <location>
        <begin position="733"/>
        <end position="743"/>
    </location>
</feature>
<evidence type="ECO:0000256" key="1">
    <source>
        <dbReference type="SAM" id="MobiDB-lite"/>
    </source>
</evidence>
<dbReference type="SUPFAM" id="SSF46689">
    <property type="entry name" value="Homeodomain-like"/>
    <property type="match status" value="1"/>
</dbReference>
<sequence>MSTGSGINPNDLSIDFPPVPAPKLEPSASPPAYLDPSLASHTSPEEASTSGSQPLPTAGPGVDPNREQVKSKWTPEDEAEVLEWTPLYLNAGKGFDDLAKALTKRRSPAAVKARWLKLTEGKEEFAHLVGRRKRSRTTTEEGSDRASSATPAPAQELQPKPEPVEASVQGGMRPILPYTGYAFQGVERASPSPAPWDIDEEARLTSAFLLRGDDWEAVQKEMTPTTRTAHELRDRWHNVTKIASQAIASRGLWSVPLPVLHSALSSTPGFDQPGHLFLNSDRKWVPIPPYFNAPATDATHQRTALQAQHAAREATSTPDPRLARSASQSNVGSSTSTSFDARNTPTVPVGYGQLLNSLGKGSAATSAGGPQQQQPQQSSTTAPSLPAAEDRAKALVAAHAAAQLQPRAPYGGGGAVPPFVNKPSPLATSTTFSASQDAGQGWNGGSVPSMSAGIGARSTSSNGSASGQAQESSRSVGLLPTLGRSEPAQRRFELPPLPGSLPTNFKLPPIASVASNTPPTSSSTPSTPVHFQPRPLPMTFPPQQTSSAQTPSTQAPFHLHQQPTSAEEAQRQLLRRVSGAIGGGSTPASAPSAPAFERSASFNYDLLNTPIAPSNPLYTVPRTQSTPALSFYSQSTSNVDAIVAASQRLPNPWTPAPAQSFHQSYSNSNFPPFPTLPTATQPYKPPVTPPIASSSNVPKTKNPTPPSTPRPRSTRAASQKADELMQKLVKESQEDDEDEEQEEWAARAAKAKAGQEAAKGEEEKEKDIPTAEDKAKEESDESGEEGSDEEWDGEDLSAERRGGARSKGAPAASKSAASPARKRARTTSESSLSSAVEMDEARTPAEGARLGGVGEENVEEIDEDEKAGRIVKKPKFESAIMKSSFAFGAVVAQEKPDSNSQEMEASA</sequence>
<feature type="compositionally biased region" description="Polar residues" evidence="1">
    <location>
        <begin position="660"/>
        <end position="670"/>
    </location>
</feature>
<feature type="compositionally biased region" description="Acidic residues" evidence="1">
    <location>
        <begin position="856"/>
        <end position="865"/>
    </location>
</feature>
<feature type="region of interest" description="Disordered" evidence="1">
    <location>
        <begin position="654"/>
        <end position="865"/>
    </location>
</feature>
<protein>
    <recommendedName>
        <fullName evidence="2">Myb-like domain-containing protein</fullName>
    </recommendedName>
</protein>
<feature type="region of interest" description="Disordered" evidence="1">
    <location>
        <begin position="298"/>
        <end position="398"/>
    </location>
</feature>
<feature type="domain" description="Myb-like" evidence="2">
    <location>
        <begin position="188"/>
        <end position="240"/>
    </location>
</feature>
<proteinExistence type="predicted"/>
<evidence type="ECO:0000313" key="4">
    <source>
        <dbReference type="Proteomes" id="UP000193467"/>
    </source>
</evidence>
<feature type="compositionally biased region" description="Polar residues" evidence="1">
    <location>
        <begin position="39"/>
        <end position="55"/>
    </location>
</feature>
<dbReference type="Proteomes" id="UP000193467">
    <property type="component" value="Unassembled WGS sequence"/>
</dbReference>
<feature type="region of interest" description="Disordered" evidence="1">
    <location>
        <begin position="512"/>
        <end position="531"/>
    </location>
</feature>
<dbReference type="SMART" id="SM00717">
    <property type="entry name" value="SANT"/>
    <property type="match status" value="2"/>
</dbReference>
<feature type="compositionally biased region" description="Low complexity" evidence="1">
    <location>
        <begin position="361"/>
        <end position="384"/>
    </location>
</feature>
<feature type="compositionally biased region" description="Polar residues" evidence="1">
    <location>
        <begin position="457"/>
        <end position="475"/>
    </location>
</feature>
<feature type="compositionally biased region" description="Basic and acidic residues" evidence="1">
    <location>
        <begin position="758"/>
        <end position="777"/>
    </location>
</feature>
<dbReference type="InterPro" id="IPR001005">
    <property type="entry name" value="SANT/Myb"/>
</dbReference>
<dbReference type="InterPro" id="IPR009057">
    <property type="entry name" value="Homeodomain-like_sf"/>
</dbReference>
<dbReference type="EMBL" id="MCGR01000097">
    <property type="protein sequence ID" value="ORY54474.1"/>
    <property type="molecule type" value="Genomic_DNA"/>
</dbReference>
<dbReference type="AlphaFoldDB" id="A0A1Y2D5P5"/>
<dbReference type="Pfam" id="PF00249">
    <property type="entry name" value="Myb_DNA-binding"/>
    <property type="match status" value="1"/>
</dbReference>
<dbReference type="InParanoid" id="A0A1Y2D5P5"/>
<name>A0A1Y2D5P5_9BASI</name>